<evidence type="ECO:0000256" key="2">
    <source>
        <dbReference type="ARBA" id="ARBA00022475"/>
    </source>
</evidence>
<reference evidence="8 9" key="1">
    <citation type="submission" date="2020-02" db="EMBL/GenBank/DDBJ databases">
        <authorList>
            <person name="Kociolek L.K."/>
            <person name="Ozer E.A."/>
        </authorList>
    </citation>
    <scope>NUCLEOTIDE SEQUENCE [LARGE SCALE GENOMIC DNA]</scope>
    <source>
        <strain evidence="8 9">ATCC 14501</strain>
    </source>
</reference>
<evidence type="ECO:0000256" key="5">
    <source>
        <dbReference type="ARBA" id="ARBA00023136"/>
    </source>
</evidence>
<sequence length="782" mass="87804">MKNRILIKANSKRHKAVMIGIFAIMGMVSLTLISVLTLWLNTNSYVTTEMDRLQYGDITVWTQGIPDQDKLLEEINQQQDVASVSVQQLIYSDYIINDTESDSEGQLIVYNPQEFPYRIFNETMNGYQKESISIQAGEIYISPSLRSTFDISIGDEISFAIGRAGNEKTFTVKGMYEDPFMGSSMIGMKGFLISQIDYDEAAERINQADMDALARTGQMIHVKQSDQSILNNMQFNQYLNSETQLSEYTEFVHSKEAILGFMLILQNAFTGLFFSFALILLIISMIIVGYSISAVIEQDQKNMAILKTIGYNGGVLRQNMKMQYLLVIAIGLSVGILLSLPMIPVISKMMISFAGIQTPATPHILLWFFILLGILFVFYGFIHFKTRKIDKIPPVKVIQEETNGNSTSKKTNRLRGRWLMLSISMRQLLSGKRRYLSVGVTTVLLVFIISMIGRMNTWLGPDGKGMMDAFNPSDLDIGVQLLGQHEQDEMENLIQNYTSTIDSYALAMPGVAVDGVDYTANVITEPQRFHIQNGTTIQNANDIVITEMIAADRNLHVDDQITVSYNGQTADYRIAGIYQCANEMGGNIGMSREGFQRIGNITTDMWCHHYFLENANQKQGLMDALEAAYGGDVYLHENTWPGLFSIITAMQMLLIFMYVVTAVFILIVTILTGNKIFISEKRNLSVYKALGFTTGQLRFTFAIRYGIIAGIGSMIGTFMSFLFTDTLIGSLMKLYGISNFASHPDVISIILPGMIVSELFMLFAYLTSRKIKKLNINELISE</sequence>
<dbReference type="PANTHER" id="PTHR30287:SF2">
    <property type="entry name" value="BLL1001 PROTEIN"/>
    <property type="match status" value="1"/>
</dbReference>
<dbReference type="GO" id="GO:0005886">
    <property type="term" value="C:plasma membrane"/>
    <property type="evidence" value="ECO:0007669"/>
    <property type="project" value="UniProtKB-SubCell"/>
</dbReference>
<organism evidence="8 9">
    <name type="scientific">Clostridium innocuum</name>
    <dbReference type="NCBI Taxonomy" id="1522"/>
    <lineage>
        <taxon>Bacteria</taxon>
        <taxon>Bacillati</taxon>
        <taxon>Bacillota</taxon>
        <taxon>Clostridia</taxon>
        <taxon>Eubacteriales</taxon>
        <taxon>Clostridiaceae</taxon>
        <taxon>Clostridium</taxon>
    </lineage>
</organism>
<keyword evidence="5 6" id="KW-0472">Membrane</keyword>
<dbReference type="PANTHER" id="PTHR30287">
    <property type="entry name" value="MEMBRANE COMPONENT OF PREDICTED ABC SUPERFAMILY METABOLITE UPTAKE TRANSPORTER"/>
    <property type="match status" value="1"/>
</dbReference>
<dbReference type="InterPro" id="IPR038766">
    <property type="entry name" value="Membrane_comp_ABC_pdt"/>
</dbReference>
<feature type="transmembrane region" description="Helical" evidence="6">
    <location>
        <begin position="746"/>
        <end position="766"/>
    </location>
</feature>
<feature type="transmembrane region" description="Helical" evidence="6">
    <location>
        <begin position="16"/>
        <end position="40"/>
    </location>
</feature>
<gene>
    <name evidence="8" type="ORF">G4D54_15010</name>
</gene>
<keyword evidence="2" id="KW-1003">Cell membrane</keyword>
<evidence type="ECO:0000256" key="4">
    <source>
        <dbReference type="ARBA" id="ARBA00022989"/>
    </source>
</evidence>
<evidence type="ECO:0000256" key="6">
    <source>
        <dbReference type="SAM" id="Phobius"/>
    </source>
</evidence>
<name>A0AAP9MIH3_CLOIN</name>
<feature type="transmembrane region" description="Helical" evidence="6">
    <location>
        <begin position="435"/>
        <end position="453"/>
    </location>
</feature>
<feature type="transmembrane region" description="Helical" evidence="6">
    <location>
        <begin position="324"/>
        <end position="344"/>
    </location>
</feature>
<dbReference type="Pfam" id="PF02687">
    <property type="entry name" value="FtsX"/>
    <property type="match status" value="2"/>
</dbReference>
<comment type="subcellular location">
    <subcellularLocation>
        <location evidence="1">Cell membrane</location>
        <topology evidence="1">Multi-pass membrane protein</topology>
    </subcellularLocation>
</comment>
<keyword evidence="4 6" id="KW-1133">Transmembrane helix</keyword>
<feature type="transmembrane region" description="Helical" evidence="6">
    <location>
        <begin position="272"/>
        <end position="296"/>
    </location>
</feature>
<dbReference type="RefSeq" id="WP_002609874.1">
    <property type="nucleotide sequence ID" value="NZ_BAAACC010000010.1"/>
</dbReference>
<dbReference type="GeneID" id="61926873"/>
<feature type="domain" description="ABC3 transporter permease C-terminal" evidence="7">
    <location>
        <begin position="655"/>
        <end position="775"/>
    </location>
</feature>
<feature type="domain" description="ABC3 transporter permease C-terminal" evidence="7">
    <location>
        <begin position="275"/>
        <end position="385"/>
    </location>
</feature>
<evidence type="ECO:0000313" key="9">
    <source>
        <dbReference type="Proteomes" id="UP000503330"/>
    </source>
</evidence>
<feature type="transmembrane region" description="Helical" evidence="6">
    <location>
        <begin position="643"/>
        <end position="672"/>
    </location>
</feature>
<dbReference type="InterPro" id="IPR003838">
    <property type="entry name" value="ABC3_permease_C"/>
</dbReference>
<dbReference type="EMBL" id="CP048838">
    <property type="protein sequence ID" value="QJA03656.1"/>
    <property type="molecule type" value="Genomic_DNA"/>
</dbReference>
<proteinExistence type="predicted"/>
<feature type="transmembrane region" description="Helical" evidence="6">
    <location>
        <begin position="364"/>
        <end position="382"/>
    </location>
</feature>
<dbReference type="AlphaFoldDB" id="A0AAP9MIH3"/>
<evidence type="ECO:0000256" key="1">
    <source>
        <dbReference type="ARBA" id="ARBA00004651"/>
    </source>
</evidence>
<keyword evidence="3 6" id="KW-0812">Transmembrane</keyword>
<evidence type="ECO:0000256" key="3">
    <source>
        <dbReference type="ARBA" id="ARBA00022692"/>
    </source>
</evidence>
<evidence type="ECO:0000313" key="8">
    <source>
        <dbReference type="EMBL" id="QJA03656.1"/>
    </source>
</evidence>
<evidence type="ECO:0000259" key="7">
    <source>
        <dbReference type="Pfam" id="PF02687"/>
    </source>
</evidence>
<feature type="transmembrane region" description="Helical" evidence="6">
    <location>
        <begin position="702"/>
        <end position="723"/>
    </location>
</feature>
<dbReference type="Proteomes" id="UP000503330">
    <property type="component" value="Chromosome"/>
</dbReference>
<accession>A0AAP9MIH3</accession>
<protein>
    <submittedName>
        <fullName evidence="8">FtsX-like permease family protein</fullName>
    </submittedName>
</protein>